<dbReference type="GO" id="GO:0008080">
    <property type="term" value="F:N-acetyltransferase activity"/>
    <property type="evidence" value="ECO:0007669"/>
    <property type="project" value="InterPro"/>
</dbReference>
<dbReference type="NCBIfam" id="TIGR01575">
    <property type="entry name" value="rimI"/>
    <property type="match status" value="1"/>
</dbReference>
<reference evidence="4 5" key="1">
    <citation type="submission" date="2018-07" db="EMBL/GenBank/DDBJ databases">
        <title>Genome sequence of Rhodococcus rhodnii ATCC 35071 from Rhodnius prolixus.</title>
        <authorList>
            <person name="Patel V."/>
            <person name="Vogel K.J."/>
        </authorList>
    </citation>
    <scope>NUCLEOTIDE SEQUENCE [LARGE SCALE GENOMIC DNA]</scope>
    <source>
        <strain evidence="4 5">ATCC 35071</strain>
    </source>
</reference>
<evidence type="ECO:0000313" key="4">
    <source>
        <dbReference type="EMBL" id="TXG90447.1"/>
    </source>
</evidence>
<evidence type="ECO:0000256" key="1">
    <source>
        <dbReference type="ARBA" id="ARBA00022679"/>
    </source>
</evidence>
<dbReference type="PANTHER" id="PTHR43877">
    <property type="entry name" value="AMINOALKYLPHOSPHONATE N-ACETYLTRANSFERASE-RELATED-RELATED"/>
    <property type="match status" value="1"/>
</dbReference>
<feature type="domain" description="N-acetyltransferase" evidence="3">
    <location>
        <begin position="1"/>
        <end position="158"/>
    </location>
</feature>
<dbReference type="InterPro" id="IPR000182">
    <property type="entry name" value="GNAT_dom"/>
</dbReference>
<comment type="caution">
    <text evidence="4">The sequence shown here is derived from an EMBL/GenBank/DDBJ whole genome shotgun (WGS) entry which is preliminary data.</text>
</comment>
<evidence type="ECO:0000313" key="5">
    <source>
        <dbReference type="Proteomes" id="UP000471120"/>
    </source>
</evidence>
<proteinExistence type="predicted"/>
<evidence type="ECO:0000256" key="2">
    <source>
        <dbReference type="ARBA" id="ARBA00023315"/>
    </source>
</evidence>
<accession>A0A6P2CCG1</accession>
<sequence length="164" mass="17597">MTTRPDDHVVAAMALRDLARCARLEIELFTEDGPWSESALRSELAAPHNRYVVVHGDDGEVLGYAGIGLLGSGEGAESEIHTIGVAPAAQRRGIGAALLRELLRYADEHGGPVFLEVRTGNDAAIELYRRAGFEVVGTRKNYYQPSGADAFTMRRAAAGTETTA</sequence>
<dbReference type="Gene3D" id="3.40.630.30">
    <property type="match status" value="1"/>
</dbReference>
<protein>
    <submittedName>
        <fullName evidence="4">Ribosomal-protein-alanine N-acetyltransferase</fullName>
    </submittedName>
</protein>
<name>A0A6P2CCG1_9NOCA</name>
<evidence type="ECO:0000259" key="3">
    <source>
        <dbReference type="PROSITE" id="PS51186"/>
    </source>
</evidence>
<dbReference type="InterPro" id="IPR016181">
    <property type="entry name" value="Acyl_CoA_acyltransferase"/>
</dbReference>
<dbReference type="Pfam" id="PF00583">
    <property type="entry name" value="Acetyltransf_1"/>
    <property type="match status" value="1"/>
</dbReference>
<organism evidence="4 5">
    <name type="scientific">Rhodococcus rhodnii</name>
    <dbReference type="NCBI Taxonomy" id="38312"/>
    <lineage>
        <taxon>Bacteria</taxon>
        <taxon>Bacillati</taxon>
        <taxon>Actinomycetota</taxon>
        <taxon>Actinomycetes</taxon>
        <taxon>Mycobacteriales</taxon>
        <taxon>Nocardiaceae</taxon>
        <taxon>Rhodococcus</taxon>
    </lineage>
</organism>
<keyword evidence="1 4" id="KW-0808">Transferase</keyword>
<dbReference type="AlphaFoldDB" id="A0A6P2CCG1"/>
<dbReference type="SUPFAM" id="SSF55729">
    <property type="entry name" value="Acyl-CoA N-acyltransferases (Nat)"/>
    <property type="match status" value="1"/>
</dbReference>
<dbReference type="InterPro" id="IPR050832">
    <property type="entry name" value="Bact_Acetyltransf"/>
</dbReference>
<dbReference type="InterPro" id="IPR006464">
    <property type="entry name" value="AcTrfase_RimI/Ard1"/>
</dbReference>
<dbReference type="RefSeq" id="WP_010836090.1">
    <property type="nucleotide sequence ID" value="NZ_QRCM01000001.1"/>
</dbReference>
<dbReference type="Proteomes" id="UP000471120">
    <property type="component" value="Unassembled WGS sequence"/>
</dbReference>
<dbReference type="PROSITE" id="PS51186">
    <property type="entry name" value="GNAT"/>
    <property type="match status" value="1"/>
</dbReference>
<dbReference type="CDD" id="cd04301">
    <property type="entry name" value="NAT_SF"/>
    <property type="match status" value="1"/>
</dbReference>
<gene>
    <name evidence="4" type="primary">rimI</name>
    <name evidence="4" type="ORF">DW322_09700</name>
</gene>
<dbReference type="PANTHER" id="PTHR43877:SF2">
    <property type="entry name" value="AMINOALKYLPHOSPHONATE N-ACETYLTRANSFERASE-RELATED"/>
    <property type="match status" value="1"/>
</dbReference>
<keyword evidence="2" id="KW-0012">Acyltransferase</keyword>
<dbReference type="EMBL" id="QRCM01000001">
    <property type="protein sequence ID" value="TXG90447.1"/>
    <property type="molecule type" value="Genomic_DNA"/>
</dbReference>